<dbReference type="AlphaFoldDB" id="A0A7W7DP09"/>
<evidence type="ECO:0000313" key="3">
    <source>
        <dbReference type="Proteomes" id="UP000565089"/>
    </source>
</evidence>
<sequence length="52" mass="5446">MTQGRVTYGMNHKVSPPAVVGGEGPGQGNALIGLHQSYDCPEQAGSEGWYGR</sequence>
<dbReference type="GeneID" id="95796172"/>
<dbReference type="Proteomes" id="UP000565089">
    <property type="component" value="Unassembled WGS sequence"/>
</dbReference>
<reference evidence="2 3" key="1">
    <citation type="submission" date="2020-08" db="EMBL/GenBank/DDBJ databases">
        <title>Sequencing the genomes of 1000 actinobacteria strains.</title>
        <authorList>
            <person name="Klenk H.-P."/>
        </authorList>
    </citation>
    <scope>NUCLEOTIDE SEQUENCE [LARGE SCALE GENOMIC DNA]</scope>
    <source>
        <strain evidence="2 3">DSM 40483</strain>
    </source>
</reference>
<name>A0A7W7DP09_9ACTN</name>
<feature type="region of interest" description="Disordered" evidence="1">
    <location>
        <begin position="1"/>
        <end position="26"/>
    </location>
</feature>
<protein>
    <submittedName>
        <fullName evidence="2">Uncharacterized protein</fullName>
    </submittedName>
</protein>
<keyword evidence="3" id="KW-1185">Reference proteome</keyword>
<evidence type="ECO:0000313" key="2">
    <source>
        <dbReference type="EMBL" id="MBB4714309.1"/>
    </source>
</evidence>
<evidence type="ECO:0000256" key="1">
    <source>
        <dbReference type="SAM" id="MobiDB-lite"/>
    </source>
</evidence>
<organism evidence="2 3">
    <name type="scientific">Streptomyces luteogriseus</name>
    <dbReference type="NCBI Taxonomy" id="68233"/>
    <lineage>
        <taxon>Bacteria</taxon>
        <taxon>Bacillati</taxon>
        <taxon>Actinomycetota</taxon>
        <taxon>Actinomycetes</taxon>
        <taxon>Kitasatosporales</taxon>
        <taxon>Streptomycetaceae</taxon>
        <taxon>Streptomyces</taxon>
    </lineage>
</organism>
<gene>
    <name evidence="2" type="ORF">BJ965_004191</name>
</gene>
<dbReference type="EMBL" id="JACHMS010000001">
    <property type="protein sequence ID" value="MBB4714309.1"/>
    <property type="molecule type" value="Genomic_DNA"/>
</dbReference>
<accession>A0A7W7DP09</accession>
<proteinExistence type="predicted"/>
<dbReference type="RefSeq" id="WP_184910035.1">
    <property type="nucleotide sequence ID" value="NZ_JACHMS010000001.1"/>
</dbReference>
<comment type="caution">
    <text evidence="2">The sequence shown here is derived from an EMBL/GenBank/DDBJ whole genome shotgun (WGS) entry which is preliminary data.</text>
</comment>